<reference evidence="2 3" key="1">
    <citation type="submission" date="2018-06" db="EMBL/GenBank/DDBJ databases">
        <title>Genomic Encyclopedia of Type Strains, Phase III (KMG-III): the genomes of soil and plant-associated and newly described type strains.</title>
        <authorList>
            <person name="Whitman W."/>
        </authorList>
    </citation>
    <scope>NUCLEOTIDE SEQUENCE [LARGE SCALE GENOMIC DNA]</scope>
    <source>
        <strain evidence="2 3">ORS 1419</strain>
    </source>
</reference>
<dbReference type="EMBL" id="QJTF01000051">
    <property type="protein sequence ID" value="PYE84198.1"/>
    <property type="molecule type" value="Genomic_DNA"/>
</dbReference>
<evidence type="ECO:0000313" key="2">
    <source>
        <dbReference type="EMBL" id="PYE84198.1"/>
    </source>
</evidence>
<evidence type="ECO:0000313" key="3">
    <source>
        <dbReference type="Proteomes" id="UP000247454"/>
    </source>
</evidence>
<proteinExistence type="predicted"/>
<sequence length="162" mass="17839">MSRGGPTSSTLSERLSAKLEADRKQIEELTLSEHRKLAQSFLAASRDELATIKNAIHEQSLSTMQNMRVMLRWPLWTAAGCIVIVLTSLALLLVGTWWMRQDLAETRRAIIGERQALSSLRAQTGGVKVTTSDKGTFLVLPKGAETGWTCDETPCVKIPATE</sequence>
<keyword evidence="1" id="KW-1133">Transmembrane helix</keyword>
<keyword evidence="1" id="KW-0472">Membrane</keyword>
<feature type="transmembrane region" description="Helical" evidence="1">
    <location>
        <begin position="73"/>
        <end position="98"/>
    </location>
</feature>
<gene>
    <name evidence="2" type="ORF">C7477_1515</name>
</gene>
<name>A0A318T718_9HYPH</name>
<dbReference type="AlphaFoldDB" id="A0A318T718"/>
<keyword evidence="3" id="KW-1185">Reference proteome</keyword>
<organism evidence="2 3">
    <name type="scientific">Phyllobacterium leguminum</name>
    <dbReference type="NCBI Taxonomy" id="314237"/>
    <lineage>
        <taxon>Bacteria</taxon>
        <taxon>Pseudomonadati</taxon>
        <taxon>Pseudomonadota</taxon>
        <taxon>Alphaproteobacteria</taxon>
        <taxon>Hyphomicrobiales</taxon>
        <taxon>Phyllobacteriaceae</taxon>
        <taxon>Phyllobacterium</taxon>
    </lineage>
</organism>
<protein>
    <recommendedName>
        <fullName evidence="4">MobB protein</fullName>
    </recommendedName>
</protein>
<evidence type="ECO:0008006" key="4">
    <source>
        <dbReference type="Google" id="ProtNLM"/>
    </source>
</evidence>
<dbReference type="Proteomes" id="UP000247454">
    <property type="component" value="Unassembled WGS sequence"/>
</dbReference>
<accession>A0A318T718</accession>
<comment type="caution">
    <text evidence="2">The sequence shown here is derived from an EMBL/GenBank/DDBJ whole genome shotgun (WGS) entry which is preliminary data.</text>
</comment>
<evidence type="ECO:0000256" key="1">
    <source>
        <dbReference type="SAM" id="Phobius"/>
    </source>
</evidence>
<keyword evidence="1" id="KW-0812">Transmembrane</keyword>